<feature type="transmembrane region" description="Helical" evidence="1">
    <location>
        <begin position="6"/>
        <end position="24"/>
    </location>
</feature>
<evidence type="ECO:0000313" key="3">
    <source>
        <dbReference type="Proteomes" id="UP001194580"/>
    </source>
</evidence>
<gene>
    <name evidence="2" type="ORF">BGZ95_010958</name>
</gene>
<accession>A0AAD4DKB5</accession>
<reference evidence="2" key="1">
    <citation type="journal article" date="2020" name="Fungal Divers.">
        <title>Resolving the Mortierellaceae phylogeny through synthesis of multi-gene phylogenetics and phylogenomics.</title>
        <authorList>
            <person name="Vandepol N."/>
            <person name="Liber J."/>
            <person name="Desiro A."/>
            <person name="Na H."/>
            <person name="Kennedy M."/>
            <person name="Barry K."/>
            <person name="Grigoriev I.V."/>
            <person name="Miller A.N."/>
            <person name="O'Donnell K."/>
            <person name="Stajich J.E."/>
            <person name="Bonito G."/>
        </authorList>
    </citation>
    <scope>NUCLEOTIDE SEQUENCE</scope>
    <source>
        <strain evidence="2">NRRL 28262</strain>
    </source>
</reference>
<comment type="caution">
    <text evidence="2">The sequence shown here is derived from an EMBL/GenBank/DDBJ whole genome shotgun (WGS) entry which is preliminary data.</text>
</comment>
<keyword evidence="1" id="KW-0812">Transmembrane</keyword>
<organism evidence="2 3">
    <name type="scientific">Linnemannia exigua</name>
    <dbReference type="NCBI Taxonomy" id="604196"/>
    <lineage>
        <taxon>Eukaryota</taxon>
        <taxon>Fungi</taxon>
        <taxon>Fungi incertae sedis</taxon>
        <taxon>Mucoromycota</taxon>
        <taxon>Mortierellomycotina</taxon>
        <taxon>Mortierellomycetes</taxon>
        <taxon>Mortierellales</taxon>
        <taxon>Mortierellaceae</taxon>
        <taxon>Linnemannia</taxon>
    </lineage>
</organism>
<name>A0AAD4DKB5_9FUNG</name>
<evidence type="ECO:0000313" key="2">
    <source>
        <dbReference type="EMBL" id="KAG0280204.1"/>
    </source>
</evidence>
<keyword evidence="3" id="KW-1185">Reference proteome</keyword>
<feature type="non-terminal residue" evidence="2">
    <location>
        <position position="58"/>
    </location>
</feature>
<keyword evidence="1" id="KW-1133">Transmembrane helix</keyword>
<dbReference type="EMBL" id="JAAAIL010000078">
    <property type="protein sequence ID" value="KAG0280204.1"/>
    <property type="molecule type" value="Genomic_DNA"/>
</dbReference>
<protein>
    <submittedName>
        <fullName evidence="2">Uncharacterized protein</fullName>
    </submittedName>
</protein>
<keyword evidence="1" id="KW-0472">Membrane</keyword>
<dbReference type="AlphaFoldDB" id="A0AAD4DKB5"/>
<sequence length="58" mass="6708">MSAAKVLILMLLNCVIGFGFSKFTKYRIRVLQMQQEQEQGLKQKRGEYEQIVDLEEGA</sequence>
<proteinExistence type="predicted"/>
<dbReference type="Proteomes" id="UP001194580">
    <property type="component" value="Unassembled WGS sequence"/>
</dbReference>
<evidence type="ECO:0000256" key="1">
    <source>
        <dbReference type="SAM" id="Phobius"/>
    </source>
</evidence>